<reference evidence="6 7" key="1">
    <citation type="journal article" date="2015" name="Genome Biol. Evol.">
        <title>Comparative Genomics of a Bacterivorous Green Alga Reveals Evolutionary Causalities and Consequences of Phago-Mixotrophic Mode of Nutrition.</title>
        <authorList>
            <person name="Burns J.A."/>
            <person name="Paasch A."/>
            <person name="Narechania A."/>
            <person name="Kim E."/>
        </authorList>
    </citation>
    <scope>NUCLEOTIDE SEQUENCE [LARGE SCALE GENOMIC DNA]</scope>
    <source>
        <strain evidence="6 7">PLY_AMNH</strain>
    </source>
</reference>
<dbReference type="SUPFAM" id="SSF47384">
    <property type="entry name" value="Homodimeric domain of signal transducing histidine kinase"/>
    <property type="match status" value="1"/>
</dbReference>
<proteinExistence type="predicted"/>
<dbReference type="Pfam" id="PF00512">
    <property type="entry name" value="HisKA"/>
    <property type="match status" value="1"/>
</dbReference>
<dbReference type="GO" id="GO:0005886">
    <property type="term" value="C:plasma membrane"/>
    <property type="evidence" value="ECO:0007669"/>
    <property type="project" value="TreeGrafter"/>
</dbReference>
<dbReference type="GO" id="GO:0000155">
    <property type="term" value="F:phosphorelay sensor kinase activity"/>
    <property type="evidence" value="ECO:0007669"/>
    <property type="project" value="InterPro"/>
</dbReference>
<accession>A0AAE0GKV1</accession>
<feature type="domain" description="Histidine kinase" evidence="5">
    <location>
        <begin position="66"/>
        <end position="260"/>
    </location>
</feature>
<dbReference type="CDD" id="cd00082">
    <property type="entry name" value="HisKA"/>
    <property type="match status" value="1"/>
</dbReference>
<evidence type="ECO:0000313" key="6">
    <source>
        <dbReference type="EMBL" id="KAK3279883.1"/>
    </source>
</evidence>
<gene>
    <name evidence="6" type="ORF">CYMTET_12255</name>
</gene>
<dbReference type="PANTHER" id="PTHR43047:SF66">
    <property type="entry name" value="HISKA"/>
    <property type="match status" value="1"/>
</dbReference>
<evidence type="ECO:0000256" key="3">
    <source>
        <dbReference type="ARBA" id="ARBA00022679"/>
    </source>
</evidence>
<dbReference type="InterPro" id="IPR003594">
    <property type="entry name" value="HATPase_dom"/>
</dbReference>
<dbReference type="SMART" id="SM00388">
    <property type="entry name" value="HisKA"/>
    <property type="match status" value="1"/>
</dbReference>
<dbReference type="InterPro" id="IPR005467">
    <property type="entry name" value="His_kinase_dom"/>
</dbReference>
<dbReference type="Proteomes" id="UP001190700">
    <property type="component" value="Unassembled WGS sequence"/>
</dbReference>
<dbReference type="EMBL" id="LGRX02004627">
    <property type="protein sequence ID" value="KAK3279883.1"/>
    <property type="molecule type" value="Genomic_DNA"/>
</dbReference>
<dbReference type="GO" id="GO:0009927">
    <property type="term" value="F:histidine phosphotransfer kinase activity"/>
    <property type="evidence" value="ECO:0007669"/>
    <property type="project" value="TreeGrafter"/>
</dbReference>
<keyword evidence="3" id="KW-0808">Transferase</keyword>
<evidence type="ECO:0000313" key="7">
    <source>
        <dbReference type="Proteomes" id="UP001190700"/>
    </source>
</evidence>
<dbReference type="PROSITE" id="PS50109">
    <property type="entry name" value="HIS_KIN"/>
    <property type="match status" value="1"/>
</dbReference>
<evidence type="ECO:0000259" key="5">
    <source>
        <dbReference type="PROSITE" id="PS50109"/>
    </source>
</evidence>
<keyword evidence="4" id="KW-0418">Kinase</keyword>
<dbReference type="InterPro" id="IPR003661">
    <property type="entry name" value="HisK_dim/P_dom"/>
</dbReference>
<dbReference type="Gene3D" id="3.30.565.10">
    <property type="entry name" value="Histidine kinase-like ATPase, C-terminal domain"/>
    <property type="match status" value="1"/>
</dbReference>
<evidence type="ECO:0000256" key="4">
    <source>
        <dbReference type="ARBA" id="ARBA00022777"/>
    </source>
</evidence>
<dbReference type="EC" id="2.7.13.3" evidence="2"/>
<evidence type="ECO:0000256" key="2">
    <source>
        <dbReference type="ARBA" id="ARBA00012438"/>
    </source>
</evidence>
<protein>
    <recommendedName>
        <fullName evidence="2">histidine kinase</fullName>
        <ecNumber evidence="2">2.7.13.3</ecNumber>
    </recommendedName>
</protein>
<dbReference type="InterPro" id="IPR036097">
    <property type="entry name" value="HisK_dim/P_sf"/>
</dbReference>
<organism evidence="6 7">
    <name type="scientific">Cymbomonas tetramitiformis</name>
    <dbReference type="NCBI Taxonomy" id="36881"/>
    <lineage>
        <taxon>Eukaryota</taxon>
        <taxon>Viridiplantae</taxon>
        <taxon>Chlorophyta</taxon>
        <taxon>Pyramimonadophyceae</taxon>
        <taxon>Pyramimonadales</taxon>
        <taxon>Pyramimonadaceae</taxon>
        <taxon>Cymbomonas</taxon>
    </lineage>
</organism>
<dbReference type="Gene3D" id="1.10.287.130">
    <property type="match status" value="1"/>
</dbReference>
<dbReference type="InterPro" id="IPR036890">
    <property type="entry name" value="HATPase_C_sf"/>
</dbReference>
<dbReference type="AlphaFoldDB" id="A0AAE0GKV1"/>
<evidence type="ECO:0000256" key="1">
    <source>
        <dbReference type="ARBA" id="ARBA00000085"/>
    </source>
</evidence>
<comment type="caution">
    <text evidence="6">The sequence shown here is derived from an EMBL/GenBank/DDBJ whole genome shotgun (WGS) entry which is preliminary data.</text>
</comment>
<dbReference type="PANTHER" id="PTHR43047">
    <property type="entry name" value="TWO-COMPONENT HISTIDINE PROTEIN KINASE"/>
    <property type="match status" value="1"/>
</dbReference>
<comment type="catalytic activity">
    <reaction evidence="1">
        <text>ATP + protein L-histidine = ADP + protein N-phospho-L-histidine.</text>
        <dbReference type="EC" id="2.7.13.3"/>
    </reaction>
</comment>
<dbReference type="SUPFAM" id="SSF55874">
    <property type="entry name" value="ATPase domain of HSP90 chaperone/DNA topoisomerase II/histidine kinase"/>
    <property type="match status" value="1"/>
</dbReference>
<name>A0AAE0GKV1_9CHLO</name>
<keyword evidence="7" id="KW-1185">Reference proteome</keyword>
<dbReference type="Pfam" id="PF02518">
    <property type="entry name" value="HATPase_c"/>
    <property type="match status" value="1"/>
</dbReference>
<sequence length="260" mass="29207">MAHYGFLKGQKLNRMYLLLDLFTKTSQCVVIVAEGNKLLLAEHHREQNRLNELVVKEEAQRLYIAYVCHEIRNPFNGIHGYIESFKGILHNLEICGALSEPPEILQGLLSDVESMDNCAKHIGRILDNTLDLAKLEKNALELNPQECDLVTFLNETVHIVYRYENESKAVPVQSLVCIEGNSSNGDKPLSSLTLKFDQARLRQVLLNLLSNAVTHTEMGFIQLKATVLSNDTKVTVDESRLLFEVRDSGPGIPPDMGSHI</sequence>